<evidence type="ECO:0000256" key="1">
    <source>
        <dbReference type="SAM" id="MobiDB-lite"/>
    </source>
</evidence>
<reference evidence="2" key="1">
    <citation type="submission" date="2009-10" db="EMBL/GenBank/DDBJ databases">
        <title>Diversity of trophic interactions inside an arsenic-rich microbial ecosystem.</title>
        <authorList>
            <person name="Bertin P.N."/>
            <person name="Heinrich-Salmeron A."/>
            <person name="Pelletier E."/>
            <person name="Goulhen-Chollet F."/>
            <person name="Arsene-Ploetze F."/>
            <person name="Gallien S."/>
            <person name="Calteau A."/>
            <person name="Vallenet D."/>
            <person name="Casiot C."/>
            <person name="Chane-Woon-Ming B."/>
            <person name="Giloteaux L."/>
            <person name="Barakat M."/>
            <person name="Bonnefoy V."/>
            <person name="Bruneel O."/>
            <person name="Chandler M."/>
            <person name="Cleiss J."/>
            <person name="Duran R."/>
            <person name="Elbaz-Poulichet F."/>
            <person name="Fonknechten N."/>
            <person name="Lauga B."/>
            <person name="Mornico D."/>
            <person name="Ortet P."/>
            <person name="Schaeffer C."/>
            <person name="Siguier P."/>
            <person name="Alexander Thil Smith A."/>
            <person name="Van Dorsselaer A."/>
            <person name="Weissenbach J."/>
            <person name="Medigue C."/>
            <person name="Le Paslier D."/>
        </authorList>
    </citation>
    <scope>NUCLEOTIDE SEQUENCE</scope>
</reference>
<feature type="compositionally biased region" description="Basic and acidic residues" evidence="1">
    <location>
        <begin position="47"/>
        <end position="57"/>
    </location>
</feature>
<feature type="compositionally biased region" description="Low complexity" evidence="1">
    <location>
        <begin position="1"/>
        <end position="14"/>
    </location>
</feature>
<dbReference type="EMBL" id="CABQ01000275">
    <property type="protein sequence ID" value="CBI08807.1"/>
    <property type="molecule type" value="Genomic_DNA"/>
</dbReference>
<protein>
    <submittedName>
        <fullName evidence="2">Uncharacterized protein</fullName>
    </submittedName>
</protein>
<organism evidence="2">
    <name type="scientific">mine drainage metagenome</name>
    <dbReference type="NCBI Taxonomy" id="410659"/>
    <lineage>
        <taxon>unclassified sequences</taxon>
        <taxon>metagenomes</taxon>
        <taxon>ecological metagenomes</taxon>
    </lineage>
</organism>
<comment type="caution">
    <text evidence="2">The sequence shown here is derived from an EMBL/GenBank/DDBJ whole genome shotgun (WGS) entry which is preliminary data.</text>
</comment>
<name>E6QNI6_9ZZZZ</name>
<accession>E6QNI6</accession>
<sequence>MNADAPKAAAAKPEAAPRKPEPKTATAKKNATVKPAAKTVSKPVVKTADKKAADAKKGRKEAKVKVVRDSFTMPQPEYQKIADLKEACLKMGLHVRKSEVLRAGLQALTALSVAQLKSALAKLDKIPTGRPKKH</sequence>
<dbReference type="AlphaFoldDB" id="E6QNI6"/>
<gene>
    <name evidence="2" type="ORF">CARN6_2320</name>
</gene>
<feature type="compositionally biased region" description="Low complexity" evidence="1">
    <location>
        <begin position="23"/>
        <end position="39"/>
    </location>
</feature>
<proteinExistence type="predicted"/>
<evidence type="ECO:0000313" key="2">
    <source>
        <dbReference type="EMBL" id="CBI08807.1"/>
    </source>
</evidence>
<feature type="region of interest" description="Disordered" evidence="1">
    <location>
        <begin position="1"/>
        <end position="57"/>
    </location>
</feature>